<gene>
    <name evidence="2" type="ORF">J4Q44_G00284360</name>
</gene>
<accession>A0AAN8KYE0</accession>
<dbReference type="AlphaFoldDB" id="A0AAN8KYE0"/>
<sequence length="84" mass="9395">MVRQNTTQRGSRMRGCQAMAQRTTLMLTHGKELSEDSSTGSGPVWANGNGFCLERFVKEPGLRLDDNGTRGHLDQSKTDFFYPD</sequence>
<dbReference type="Proteomes" id="UP001356427">
    <property type="component" value="Unassembled WGS sequence"/>
</dbReference>
<proteinExistence type="predicted"/>
<evidence type="ECO:0000256" key="1">
    <source>
        <dbReference type="SAM" id="MobiDB-lite"/>
    </source>
</evidence>
<keyword evidence="3" id="KW-1185">Reference proteome</keyword>
<protein>
    <submittedName>
        <fullName evidence="2">Uncharacterized protein</fullName>
    </submittedName>
</protein>
<comment type="caution">
    <text evidence="2">The sequence shown here is derived from an EMBL/GenBank/DDBJ whole genome shotgun (WGS) entry which is preliminary data.</text>
</comment>
<organism evidence="2 3">
    <name type="scientific">Coregonus suidteri</name>
    <dbReference type="NCBI Taxonomy" id="861788"/>
    <lineage>
        <taxon>Eukaryota</taxon>
        <taxon>Metazoa</taxon>
        <taxon>Chordata</taxon>
        <taxon>Craniata</taxon>
        <taxon>Vertebrata</taxon>
        <taxon>Euteleostomi</taxon>
        <taxon>Actinopterygii</taxon>
        <taxon>Neopterygii</taxon>
        <taxon>Teleostei</taxon>
        <taxon>Protacanthopterygii</taxon>
        <taxon>Salmoniformes</taxon>
        <taxon>Salmonidae</taxon>
        <taxon>Coregoninae</taxon>
        <taxon>Coregonus</taxon>
    </lineage>
</organism>
<evidence type="ECO:0000313" key="3">
    <source>
        <dbReference type="Proteomes" id="UP001356427"/>
    </source>
</evidence>
<feature type="compositionally biased region" description="Basic and acidic residues" evidence="1">
    <location>
        <begin position="63"/>
        <end position="77"/>
    </location>
</feature>
<dbReference type="EMBL" id="JAGTTL010000027">
    <property type="protein sequence ID" value="KAK6300338.1"/>
    <property type="molecule type" value="Genomic_DNA"/>
</dbReference>
<evidence type="ECO:0000313" key="2">
    <source>
        <dbReference type="EMBL" id="KAK6300338.1"/>
    </source>
</evidence>
<name>A0AAN8KYE0_9TELE</name>
<reference evidence="2 3" key="1">
    <citation type="submission" date="2021-04" db="EMBL/GenBank/DDBJ databases">
        <authorList>
            <person name="De Guttry C."/>
            <person name="Zahm M."/>
            <person name="Klopp C."/>
            <person name="Cabau C."/>
            <person name="Louis A."/>
            <person name="Berthelot C."/>
            <person name="Parey E."/>
            <person name="Roest Crollius H."/>
            <person name="Montfort J."/>
            <person name="Robinson-Rechavi M."/>
            <person name="Bucao C."/>
            <person name="Bouchez O."/>
            <person name="Gislard M."/>
            <person name="Lluch J."/>
            <person name="Milhes M."/>
            <person name="Lampietro C."/>
            <person name="Lopez Roques C."/>
            <person name="Donnadieu C."/>
            <person name="Braasch I."/>
            <person name="Desvignes T."/>
            <person name="Postlethwait J."/>
            <person name="Bobe J."/>
            <person name="Wedekind C."/>
            <person name="Guiguen Y."/>
        </authorList>
    </citation>
    <scope>NUCLEOTIDE SEQUENCE [LARGE SCALE GENOMIC DNA]</scope>
    <source>
        <strain evidence="2">Cs_M1</strain>
        <tissue evidence="2">Blood</tissue>
    </source>
</reference>
<feature type="region of interest" description="Disordered" evidence="1">
    <location>
        <begin position="63"/>
        <end position="84"/>
    </location>
</feature>